<dbReference type="NCBIfam" id="TIGR04123">
    <property type="entry name" value="P_estr_lig_assc"/>
    <property type="match status" value="1"/>
</dbReference>
<dbReference type="PANTHER" id="PTHR39323:SF1">
    <property type="entry name" value="BLR1149 PROTEIN"/>
    <property type="match status" value="1"/>
</dbReference>
<dbReference type="STRING" id="1642818.AWE51_15940"/>
<dbReference type="InterPro" id="IPR026336">
    <property type="entry name" value="PdeM-like"/>
</dbReference>
<dbReference type="InterPro" id="IPR029052">
    <property type="entry name" value="Metallo-depent_PP-like"/>
</dbReference>
<dbReference type="OrthoDB" id="9795838at2"/>
<sequence>MKTQTIHINNQTFILHPSGVIYWREKDMVLVADVHLGKVTHFRKHGSAVPHGAIDDNFIQLDAVLEYFNPKTLCFLGDLFHSYLNTEWILFEQWIGKIDAKVVLVAGNHDVISPLKFEELDIHVTNEWLIDEVLLTHHPESRSGFFNFSGHIHPGVQLKGMGKQTLTVPCFFKKKDQLILPAFGTFTGKHTIKPQKEDQVFAITPEEVIPLLFN</sequence>
<dbReference type="GO" id="GO:0016787">
    <property type="term" value="F:hydrolase activity"/>
    <property type="evidence" value="ECO:0007669"/>
    <property type="project" value="InterPro"/>
</dbReference>
<evidence type="ECO:0000259" key="1">
    <source>
        <dbReference type="Pfam" id="PF00149"/>
    </source>
</evidence>
<dbReference type="InterPro" id="IPR024173">
    <property type="entry name" value="Pesterase_MJ0037-like"/>
</dbReference>
<dbReference type="PIRSF" id="PIRSF000887">
    <property type="entry name" value="Pesterase_MJ0037"/>
    <property type="match status" value="1"/>
</dbReference>
<reference evidence="2 3" key="1">
    <citation type="submission" date="2016-01" db="EMBL/GenBank/DDBJ databases">
        <title>The draft genome sequence of Aquimarina sp. RZW4-3-2.</title>
        <authorList>
            <person name="Wang Y."/>
        </authorList>
    </citation>
    <scope>NUCLEOTIDE SEQUENCE [LARGE SCALE GENOMIC DNA]</scope>
    <source>
        <strain evidence="2 3">RZW4-3-2</strain>
    </source>
</reference>
<proteinExistence type="predicted"/>
<dbReference type="InterPro" id="IPR004843">
    <property type="entry name" value="Calcineurin-like_PHP"/>
</dbReference>
<dbReference type="Gene3D" id="3.60.21.10">
    <property type="match status" value="1"/>
</dbReference>
<name>A0A163CY68_9FLAO</name>
<accession>A0A163CY68</accession>
<feature type="domain" description="Calcineurin-like phosphoesterase" evidence="1">
    <location>
        <begin position="30"/>
        <end position="131"/>
    </location>
</feature>
<comment type="caution">
    <text evidence="2">The sequence shown here is derived from an EMBL/GenBank/DDBJ whole genome shotgun (WGS) entry which is preliminary data.</text>
</comment>
<dbReference type="SUPFAM" id="SSF56300">
    <property type="entry name" value="Metallo-dependent phosphatases"/>
    <property type="match status" value="1"/>
</dbReference>
<evidence type="ECO:0000313" key="2">
    <source>
        <dbReference type="EMBL" id="KZS42858.1"/>
    </source>
</evidence>
<dbReference type="AlphaFoldDB" id="A0A163CY68"/>
<gene>
    <name evidence="2" type="ORF">AWE51_15940</name>
</gene>
<dbReference type="RefSeq" id="WP_066308033.1">
    <property type="nucleotide sequence ID" value="NZ_CANLSS010000010.1"/>
</dbReference>
<dbReference type="Proteomes" id="UP000076715">
    <property type="component" value="Unassembled WGS sequence"/>
</dbReference>
<keyword evidence="3" id="KW-1185">Reference proteome</keyword>
<dbReference type="PANTHER" id="PTHR39323">
    <property type="entry name" value="BLR1149 PROTEIN"/>
    <property type="match status" value="1"/>
</dbReference>
<dbReference type="EMBL" id="LQRT01000001">
    <property type="protein sequence ID" value="KZS42858.1"/>
    <property type="molecule type" value="Genomic_DNA"/>
</dbReference>
<dbReference type="Pfam" id="PF00149">
    <property type="entry name" value="Metallophos"/>
    <property type="match status" value="1"/>
</dbReference>
<organism evidence="2 3">
    <name type="scientific">Aquimarina aggregata</name>
    <dbReference type="NCBI Taxonomy" id="1642818"/>
    <lineage>
        <taxon>Bacteria</taxon>
        <taxon>Pseudomonadati</taxon>
        <taxon>Bacteroidota</taxon>
        <taxon>Flavobacteriia</taxon>
        <taxon>Flavobacteriales</taxon>
        <taxon>Flavobacteriaceae</taxon>
        <taxon>Aquimarina</taxon>
    </lineage>
</organism>
<protein>
    <submittedName>
        <fullName evidence="2">Metallophosphoesterase</fullName>
    </submittedName>
</protein>
<evidence type="ECO:0000313" key="3">
    <source>
        <dbReference type="Proteomes" id="UP000076715"/>
    </source>
</evidence>